<dbReference type="GO" id="GO:0009267">
    <property type="term" value="P:cellular response to starvation"/>
    <property type="evidence" value="ECO:0007669"/>
    <property type="project" value="TreeGrafter"/>
</dbReference>
<evidence type="ECO:0000256" key="3">
    <source>
        <dbReference type="PROSITE-ProRule" id="PRU01006"/>
    </source>
</evidence>
<dbReference type="GO" id="GO:0006623">
    <property type="term" value="P:protein targeting to vacuole"/>
    <property type="evidence" value="ECO:0007669"/>
    <property type="project" value="InterPro"/>
</dbReference>
<name>A0A4T0X1M8_9ASCO</name>
<dbReference type="PANTHER" id="PTHR12616">
    <property type="entry name" value="VACUOLAR PROTEIN SORTING VPS41"/>
    <property type="match status" value="1"/>
</dbReference>
<organism evidence="5 6">
    <name type="scientific">Pichia inconspicua</name>
    <dbReference type="NCBI Taxonomy" id="52247"/>
    <lineage>
        <taxon>Eukaryota</taxon>
        <taxon>Fungi</taxon>
        <taxon>Dikarya</taxon>
        <taxon>Ascomycota</taxon>
        <taxon>Saccharomycotina</taxon>
        <taxon>Pichiomycetes</taxon>
        <taxon>Pichiales</taxon>
        <taxon>Pichiaceae</taxon>
        <taxon>Pichia</taxon>
    </lineage>
</organism>
<evidence type="ECO:0000256" key="1">
    <source>
        <dbReference type="ARBA" id="ARBA00022448"/>
    </source>
</evidence>
<dbReference type="Pfam" id="PF23556">
    <property type="entry name" value="TPR_Vps41"/>
    <property type="match status" value="1"/>
</dbReference>
<dbReference type="EMBL" id="SELW01000369">
    <property type="protein sequence ID" value="TID28841.1"/>
    <property type="molecule type" value="Genomic_DNA"/>
</dbReference>
<dbReference type="STRING" id="52247.A0A4T0X1M8"/>
<dbReference type="SUPFAM" id="SSF50978">
    <property type="entry name" value="WD40 repeat-like"/>
    <property type="match status" value="1"/>
</dbReference>
<dbReference type="InterPro" id="IPR016024">
    <property type="entry name" value="ARM-type_fold"/>
</dbReference>
<feature type="domain" description="Vps41 beta-propeller" evidence="4">
    <location>
        <begin position="18"/>
        <end position="348"/>
    </location>
</feature>
<accession>A0A4T0X1M8</accession>
<dbReference type="Proteomes" id="UP000307173">
    <property type="component" value="Unassembled WGS sequence"/>
</dbReference>
<feature type="repeat" description="CHCR" evidence="3">
    <location>
        <begin position="560"/>
        <end position="701"/>
    </location>
</feature>
<reference evidence="5 6" key="1">
    <citation type="journal article" date="2019" name="Front. Genet.">
        <title>Whole-Genome Sequencing of the Opportunistic Yeast Pathogen Candida inconspicua Uncovers Its Hybrid Origin.</title>
        <authorList>
            <person name="Mixao V."/>
            <person name="Hansen A.P."/>
            <person name="Saus E."/>
            <person name="Boekhout T."/>
            <person name="Lass-Florl C."/>
            <person name="Gabaldon T."/>
        </authorList>
    </citation>
    <scope>NUCLEOTIDE SEQUENCE [LARGE SCALE GENOMIC DNA]</scope>
    <source>
        <strain evidence="5 6">CBS 180</strain>
    </source>
</reference>
<evidence type="ECO:0000313" key="6">
    <source>
        <dbReference type="Proteomes" id="UP000307173"/>
    </source>
</evidence>
<dbReference type="Pfam" id="PF23411">
    <property type="entry name" value="Beta-prop_Vps41"/>
    <property type="match status" value="1"/>
</dbReference>
<dbReference type="PANTHER" id="PTHR12616:SF1">
    <property type="entry name" value="VACUOLAR PROTEIN SORTING-ASSOCIATED PROTEIN 41 HOMOLOG"/>
    <property type="match status" value="1"/>
</dbReference>
<keyword evidence="1" id="KW-0813">Transport</keyword>
<dbReference type="InterPro" id="IPR045111">
    <property type="entry name" value="Vps41/Vps8"/>
</dbReference>
<gene>
    <name evidence="5" type="ORF">CANINC_002272</name>
</gene>
<dbReference type="InterPro" id="IPR011990">
    <property type="entry name" value="TPR-like_helical_dom_sf"/>
</dbReference>
<dbReference type="InterPro" id="IPR015943">
    <property type="entry name" value="WD40/YVTN_repeat-like_dom_sf"/>
</dbReference>
<keyword evidence="2" id="KW-0653">Protein transport</keyword>
<dbReference type="SMART" id="SM00299">
    <property type="entry name" value="CLH"/>
    <property type="match status" value="1"/>
</dbReference>
<comment type="caution">
    <text evidence="5">The sequence shown here is derived from an EMBL/GenBank/DDBJ whole genome shotgun (WGS) entry which is preliminary data.</text>
</comment>
<dbReference type="PROSITE" id="PS50236">
    <property type="entry name" value="CHCR"/>
    <property type="match status" value="1"/>
</dbReference>
<dbReference type="GO" id="GO:0030897">
    <property type="term" value="C:HOPS complex"/>
    <property type="evidence" value="ECO:0007669"/>
    <property type="project" value="TreeGrafter"/>
</dbReference>
<dbReference type="InterPro" id="IPR000547">
    <property type="entry name" value="Clathrin_H-chain/VPS_repeat"/>
</dbReference>
<dbReference type="InterPro" id="IPR036322">
    <property type="entry name" value="WD40_repeat_dom_sf"/>
</dbReference>
<protein>
    <recommendedName>
        <fullName evidence="4">Vps41 beta-propeller domain-containing protein</fullName>
    </recommendedName>
</protein>
<dbReference type="SUPFAM" id="SSF48371">
    <property type="entry name" value="ARM repeat"/>
    <property type="match status" value="1"/>
</dbReference>
<dbReference type="OrthoDB" id="244107at2759"/>
<dbReference type="Gene3D" id="1.25.40.10">
    <property type="entry name" value="Tetratricopeptide repeat domain"/>
    <property type="match status" value="1"/>
</dbReference>
<dbReference type="GO" id="GO:0005770">
    <property type="term" value="C:late endosome"/>
    <property type="evidence" value="ECO:0007669"/>
    <property type="project" value="TreeGrafter"/>
</dbReference>
<dbReference type="AlphaFoldDB" id="A0A4T0X1M8"/>
<dbReference type="Gene3D" id="2.130.10.10">
    <property type="entry name" value="YVTN repeat-like/Quinoprotein amine dehydrogenase"/>
    <property type="match status" value="1"/>
</dbReference>
<keyword evidence="6" id="KW-1185">Reference proteome</keyword>
<sequence length="832" mass="96072">MSDTESDTEYEESPPLFKYKRINGLPTRLFTSDGVSASCVTSTNVILGTHSGMVVILSSNFEVIRMFKGHTASVLAIDSDGVHFATASMDGTVNVGSIAESDVVKYDMKRPLHAVALYKPYGKTKGFFSGGTAGEVVYSTKGWLGQRQDTVVATGGCVTAIKEHDGLLLWCNDSGITIAQISNKKELIRLPVPIGIGRPELYWPRVKLDKFRILIGWLDTIWSLKIEGGTNDMGTEMGSVLSGAASSLLHMEEKTVEIICREKVNDCLIAGLVEYNENFVVLNYLPRVGTQFFPPELKVFDGVTFEEVSIEEIMLNGYEGLGINDFTLHEDPNKQRWFLISAHDAIIVEPYTLKDKIDWLIRNERYLEAWELSGHVLSEEERMHIGELQMEQWFEAGKKGKCVLFLRDWIPDSHNVMWNKWVPKLGIMECKDVLPHVYIGINHEIYDEILDQLLTNREFEEVIRLANLWDHRVFDVKNLQGRLSEDLNDETRELYIQVCLELDEPELCVPELIILKDINLMGFLDKYHLMQKFKDQLAEIAMLGIEDHSDEKLKSNIQLLIKHIYELPVDTIMELFSKRDFLRYLYLRELRKVDPELITDFEDEVVKLYAKYNSIELNKFLRQHRNYSIDKAIAVCEEYKLLKELVFLLSKIGENKKALRVIIDELKDPKLAIKFVQEINERYLWDYLLDYAMEKSDFSKELLRNVGELVDPLPVIRRIPCGIEIEGLKSIIFEITRDMELEVCIYEEIEKIVIDEFMEVNEKLRELMSKGCIINEGQLNNIKKTYIYYKGKILEEIEAIGEEWDGDVNNKMLHKSFVGYKLRERGERIESR</sequence>
<proteinExistence type="predicted"/>
<dbReference type="GO" id="GO:0098588">
    <property type="term" value="C:bounding membrane of organelle"/>
    <property type="evidence" value="ECO:0007669"/>
    <property type="project" value="UniProtKB-ARBA"/>
</dbReference>
<evidence type="ECO:0000256" key="2">
    <source>
        <dbReference type="ARBA" id="ARBA00022927"/>
    </source>
</evidence>
<evidence type="ECO:0000313" key="5">
    <source>
        <dbReference type="EMBL" id="TID28841.1"/>
    </source>
</evidence>
<dbReference type="GO" id="GO:0034058">
    <property type="term" value="P:endosomal vesicle fusion"/>
    <property type="evidence" value="ECO:0007669"/>
    <property type="project" value="TreeGrafter"/>
</dbReference>
<dbReference type="GO" id="GO:0016236">
    <property type="term" value="P:macroautophagy"/>
    <property type="evidence" value="ECO:0007669"/>
    <property type="project" value="TreeGrafter"/>
</dbReference>
<evidence type="ECO:0000259" key="4">
    <source>
        <dbReference type="Pfam" id="PF23411"/>
    </source>
</evidence>
<dbReference type="InterPro" id="IPR057780">
    <property type="entry name" value="Beta-prop_Vps41"/>
</dbReference>